<organism evidence="2 3">
    <name type="scientific">Geomicrobium halophilum</name>
    <dbReference type="NCBI Taxonomy" id="549000"/>
    <lineage>
        <taxon>Bacteria</taxon>
        <taxon>Bacillati</taxon>
        <taxon>Bacillota</taxon>
        <taxon>Bacilli</taxon>
        <taxon>Bacillales</taxon>
        <taxon>Geomicrobium</taxon>
    </lineage>
</organism>
<dbReference type="AlphaFoldDB" id="A0A841Q0T7"/>
<dbReference type="Proteomes" id="UP000568839">
    <property type="component" value="Unassembled WGS sequence"/>
</dbReference>
<feature type="transmembrane region" description="Helical" evidence="1">
    <location>
        <begin position="83"/>
        <end position="100"/>
    </location>
</feature>
<gene>
    <name evidence="2" type="ORF">HNR44_001127</name>
</gene>
<name>A0A841Q0T7_9BACL</name>
<proteinExistence type="predicted"/>
<evidence type="ECO:0000313" key="3">
    <source>
        <dbReference type="Proteomes" id="UP000568839"/>
    </source>
</evidence>
<comment type="caution">
    <text evidence="2">The sequence shown here is derived from an EMBL/GenBank/DDBJ whole genome shotgun (WGS) entry which is preliminary data.</text>
</comment>
<dbReference type="EMBL" id="JACHHJ010000001">
    <property type="protein sequence ID" value="MBB6449178.1"/>
    <property type="molecule type" value="Genomic_DNA"/>
</dbReference>
<reference evidence="2 3" key="1">
    <citation type="submission" date="2020-08" db="EMBL/GenBank/DDBJ databases">
        <title>Genomic Encyclopedia of Type Strains, Phase IV (KMG-IV): sequencing the most valuable type-strain genomes for metagenomic binning, comparative biology and taxonomic classification.</title>
        <authorList>
            <person name="Goeker M."/>
        </authorList>
    </citation>
    <scope>NUCLEOTIDE SEQUENCE [LARGE SCALE GENOMIC DNA]</scope>
    <source>
        <strain evidence="2 3">DSM 21769</strain>
    </source>
</reference>
<accession>A0A841Q0T7</accession>
<evidence type="ECO:0000256" key="1">
    <source>
        <dbReference type="SAM" id="Phobius"/>
    </source>
</evidence>
<feature type="transmembrane region" description="Helical" evidence="1">
    <location>
        <begin position="37"/>
        <end position="55"/>
    </location>
</feature>
<dbReference type="Pfam" id="PF05437">
    <property type="entry name" value="AzlD"/>
    <property type="match status" value="1"/>
</dbReference>
<dbReference type="RefSeq" id="WP_184403088.1">
    <property type="nucleotide sequence ID" value="NZ_JACHHJ010000001.1"/>
</dbReference>
<dbReference type="InterPro" id="IPR008407">
    <property type="entry name" value="Brnchd-chn_aa_trnsp_AzlD"/>
</dbReference>
<keyword evidence="3" id="KW-1185">Reference proteome</keyword>
<feature type="transmembrane region" description="Helical" evidence="1">
    <location>
        <begin position="6"/>
        <end position="25"/>
    </location>
</feature>
<evidence type="ECO:0000313" key="2">
    <source>
        <dbReference type="EMBL" id="MBB6449178.1"/>
    </source>
</evidence>
<keyword evidence="1" id="KW-1133">Transmembrane helix</keyword>
<sequence>MTLIMIIIGMAIVTYIPRVLPVFLMERIHFPRWVKKWLHAIPYAALGALIIPGIFTVEPGAPFAGAIGGMVAVLIAYFKGHIMVVIIAAIVTVYLLQILLY</sequence>
<keyword evidence="1" id="KW-0472">Membrane</keyword>
<protein>
    <submittedName>
        <fullName evidence="2">Branched-subunit amino acid transport protein</fullName>
    </submittedName>
</protein>
<keyword evidence="1" id="KW-0812">Transmembrane</keyword>